<feature type="non-terminal residue" evidence="1">
    <location>
        <position position="80"/>
    </location>
</feature>
<evidence type="ECO:0000313" key="1">
    <source>
        <dbReference type="EMBL" id="GFD60544.1"/>
    </source>
</evidence>
<gene>
    <name evidence="1" type="ORF">Tci_932513</name>
</gene>
<organism evidence="1">
    <name type="scientific">Tanacetum cinerariifolium</name>
    <name type="common">Dalmatian daisy</name>
    <name type="synonym">Chrysanthemum cinerariifolium</name>
    <dbReference type="NCBI Taxonomy" id="118510"/>
    <lineage>
        <taxon>Eukaryota</taxon>
        <taxon>Viridiplantae</taxon>
        <taxon>Streptophyta</taxon>
        <taxon>Embryophyta</taxon>
        <taxon>Tracheophyta</taxon>
        <taxon>Spermatophyta</taxon>
        <taxon>Magnoliopsida</taxon>
        <taxon>eudicotyledons</taxon>
        <taxon>Gunneridae</taxon>
        <taxon>Pentapetalae</taxon>
        <taxon>asterids</taxon>
        <taxon>campanulids</taxon>
        <taxon>Asterales</taxon>
        <taxon>Asteraceae</taxon>
        <taxon>Asteroideae</taxon>
        <taxon>Anthemideae</taxon>
        <taxon>Anthemidinae</taxon>
        <taxon>Tanacetum</taxon>
    </lineage>
</organism>
<dbReference type="EMBL" id="BKCJ011879218">
    <property type="protein sequence ID" value="GFD60544.1"/>
    <property type="molecule type" value="Genomic_DNA"/>
</dbReference>
<sequence>RRLPRGVQLARTDQLGILAGQADGTAAVTVDQVDDVLVDLATEDHLHHVHGLRIGDAHAVDEVAFDVQALEQVADLRAAA</sequence>
<comment type="caution">
    <text evidence="1">The sequence shown here is derived from an EMBL/GenBank/DDBJ whole genome shotgun (WGS) entry which is preliminary data.</text>
</comment>
<proteinExistence type="predicted"/>
<name>A0A699XXJ2_TANCI</name>
<dbReference type="AlphaFoldDB" id="A0A699XXJ2"/>
<reference evidence="1" key="1">
    <citation type="journal article" date="2019" name="Sci. Rep.">
        <title>Draft genome of Tanacetum cinerariifolium, the natural source of mosquito coil.</title>
        <authorList>
            <person name="Yamashiro T."/>
            <person name="Shiraishi A."/>
            <person name="Satake H."/>
            <person name="Nakayama K."/>
        </authorList>
    </citation>
    <scope>NUCLEOTIDE SEQUENCE</scope>
</reference>
<protein>
    <submittedName>
        <fullName evidence="1">Uncharacterized protein</fullName>
    </submittedName>
</protein>
<feature type="non-terminal residue" evidence="1">
    <location>
        <position position="1"/>
    </location>
</feature>
<accession>A0A699XXJ2</accession>